<evidence type="ECO:0000256" key="9">
    <source>
        <dbReference type="ARBA" id="ARBA00022912"/>
    </source>
</evidence>
<evidence type="ECO:0000259" key="15">
    <source>
        <dbReference type="PROSITE" id="PS00125"/>
    </source>
</evidence>
<feature type="domain" description="Serine/threonine specific protein phosphatases" evidence="15">
    <location>
        <begin position="178"/>
        <end position="183"/>
    </location>
</feature>
<dbReference type="InterPro" id="IPR029052">
    <property type="entry name" value="Metallo-depent_PP-like"/>
</dbReference>
<gene>
    <name evidence="16" type="ORF">PNOK_0609300</name>
</gene>
<keyword evidence="8" id="KW-0112">Calmodulin-binding</keyword>
<sequence>MATEKQAYLRSALNQIKDKNRPGLDRTKSQKEDPTLLARCKTRQVPDVPEPAWHKPEDDELFFIDGLGQRKPNPDYLKSHLLREGRLTDEQALFILQSTRDVLSQESNLLELDGPITVCGDIHGQYYDLMKIFEIGGDVKNNSYLFLGDYVDRGSFGIECLLLLYAYKLCYPRRIFLLRGNHECLHLTTYFTFLRECQRKYSQQVYEASIASFNALPLAAVLDRRFFCVHGGISPELTTVDEINRIDRFMEPPSHGLLCDLLWSDPLPDFDTRPERDHSGAVNPTFSHNPARGCSFLYSYEAVSSFIARNNFLGIIRGHEVQQQGFKMYRKTHSKKFPSVITIFSAPNYCDIYHNRGAVLKYVNKNITIRQYNYTHHPYWLPNFMDAFTWSLPFVGDKITQMLLGVLQVCSTEELEETLSDEEERKTVIAAELDDAEGAEQRRTVLRNKILAVGKMQRFFKVLREEAELASEINNATMEASGNAALRNRGFENKDDALGVRGNQIRRTIRNFDDARRSDLSNERMPDFVVDDNPAFNIQAPSTRLSTDDGDFEKKLHRTLSDDDIGDWQELADNITRSRGTPANRPSGLRRFVRGYDVLYRFSMYFRTSPFSLLSDLLSVSCYLPSLGSVVKGTLASALGISTFSLGLLYYGQNYLIYPSAFPPGSRTEVAVPSEYGLPYEELILDTPDHVKVRAYLLLQRKDLAQDDAVVHQGTGDKNMSDEDYATSRPTIMMFHGNGGNLGHRIPLAKMFYMELRCNVLMLSYRGYGLSEGSPSEKGLQMDSQTALDYIISHPVLSQTSIILYGQSIGGAVAIDLASRNPSVIHALILENTFLSLPRLIPTAMPMLARVAFLCHQKWDSASKIPLIPQNTPILMMSGVKDEVVPRAHMIELERLLRGGDVNRRRRPGWFAEYRDGAHNDTCIQRGYWNDIADFLDRCC</sequence>
<dbReference type="SMART" id="SM00156">
    <property type="entry name" value="PP2Ac"/>
    <property type="match status" value="1"/>
</dbReference>
<accession>A0A286UDG8</accession>
<dbReference type="OrthoDB" id="5593063at2759"/>
<reference evidence="16 17" key="1">
    <citation type="journal article" date="2017" name="Mol. Ecol.">
        <title>Comparative and population genomic landscape of Phellinus noxius: A hypervariable fungus causing root rot in trees.</title>
        <authorList>
            <person name="Chung C.L."/>
            <person name="Lee T.J."/>
            <person name="Akiba M."/>
            <person name="Lee H.H."/>
            <person name="Kuo T.H."/>
            <person name="Liu D."/>
            <person name="Ke H.M."/>
            <person name="Yokoi T."/>
            <person name="Roa M.B."/>
            <person name="Lu M.J."/>
            <person name="Chang Y.Y."/>
            <person name="Ann P.J."/>
            <person name="Tsai J.N."/>
            <person name="Chen C.Y."/>
            <person name="Tzean S.S."/>
            <person name="Ota Y."/>
            <person name="Hattori T."/>
            <person name="Sahashi N."/>
            <person name="Liou R.F."/>
            <person name="Kikuchi T."/>
            <person name="Tsai I.J."/>
        </authorList>
    </citation>
    <scope>NUCLEOTIDE SEQUENCE [LARGE SCALE GENOMIC DNA]</scope>
    <source>
        <strain evidence="16 17">FFPRI411160</strain>
    </source>
</reference>
<dbReference type="InterPro" id="IPR029058">
    <property type="entry name" value="AB_hydrolase_fold"/>
</dbReference>
<dbReference type="Pfam" id="PF00149">
    <property type="entry name" value="Metallophos"/>
    <property type="match status" value="1"/>
</dbReference>
<comment type="cofactor">
    <cofactor evidence="1">
        <name>Zn(2+)</name>
        <dbReference type="ChEBI" id="CHEBI:29105"/>
    </cofactor>
</comment>
<dbReference type="InterPro" id="IPR000073">
    <property type="entry name" value="AB_hydrolase_1"/>
</dbReference>
<comment type="subunit">
    <text evidence="4">Composed of two components (A and B), the A component is the catalytic subunit and the B component confers calcium sensitivity.</text>
</comment>
<dbReference type="SUPFAM" id="SSF53474">
    <property type="entry name" value="alpha/beta-Hydrolases"/>
    <property type="match status" value="1"/>
</dbReference>
<evidence type="ECO:0000256" key="14">
    <source>
        <dbReference type="SAM" id="MobiDB-lite"/>
    </source>
</evidence>
<name>A0A286UDG8_9AGAM</name>
<dbReference type="PRINTS" id="PR00114">
    <property type="entry name" value="STPHPHTASE"/>
</dbReference>
<evidence type="ECO:0000313" key="17">
    <source>
        <dbReference type="Proteomes" id="UP000217199"/>
    </source>
</evidence>
<dbReference type="CDD" id="cd07416">
    <property type="entry name" value="MPP_PP2B"/>
    <property type="match status" value="1"/>
</dbReference>
<dbReference type="EMBL" id="NBII01000006">
    <property type="protein sequence ID" value="PAV17607.1"/>
    <property type="molecule type" value="Genomic_DNA"/>
</dbReference>
<evidence type="ECO:0000256" key="6">
    <source>
        <dbReference type="ARBA" id="ARBA00022801"/>
    </source>
</evidence>
<protein>
    <recommendedName>
        <fullName evidence="13">Serine/threonine-protein phosphatase</fullName>
        <ecNumber evidence="13">3.1.3.16</ecNumber>
    </recommendedName>
</protein>
<dbReference type="Gene3D" id="3.40.50.1820">
    <property type="entry name" value="alpha/beta hydrolase"/>
    <property type="match status" value="1"/>
</dbReference>
<evidence type="ECO:0000256" key="5">
    <source>
        <dbReference type="ARBA" id="ARBA00022723"/>
    </source>
</evidence>
<dbReference type="InterPro" id="IPR006186">
    <property type="entry name" value="Ser/Thr-sp_prot-phosphatase"/>
</dbReference>
<dbReference type="Proteomes" id="UP000217199">
    <property type="component" value="Unassembled WGS sequence"/>
</dbReference>
<comment type="similarity">
    <text evidence="3">Belongs to the PPP phosphatase family. PP-2B subfamily.</text>
</comment>
<keyword evidence="5" id="KW-0479">Metal-binding</keyword>
<keyword evidence="17" id="KW-1185">Reference proteome</keyword>
<dbReference type="InParanoid" id="A0A286UDG8"/>
<comment type="catalytic activity">
    <reaction evidence="12 13">
        <text>O-phospho-L-threonyl-[protein] + H2O = L-threonyl-[protein] + phosphate</text>
        <dbReference type="Rhea" id="RHEA:47004"/>
        <dbReference type="Rhea" id="RHEA-COMP:11060"/>
        <dbReference type="Rhea" id="RHEA-COMP:11605"/>
        <dbReference type="ChEBI" id="CHEBI:15377"/>
        <dbReference type="ChEBI" id="CHEBI:30013"/>
        <dbReference type="ChEBI" id="CHEBI:43474"/>
        <dbReference type="ChEBI" id="CHEBI:61977"/>
        <dbReference type="EC" id="3.1.3.16"/>
    </reaction>
</comment>
<dbReference type="InterPro" id="IPR043360">
    <property type="entry name" value="PP2B"/>
</dbReference>
<evidence type="ECO:0000256" key="8">
    <source>
        <dbReference type="ARBA" id="ARBA00022860"/>
    </source>
</evidence>
<evidence type="ECO:0000256" key="1">
    <source>
        <dbReference type="ARBA" id="ARBA00001947"/>
    </source>
</evidence>
<keyword evidence="10" id="KW-0408">Iron</keyword>
<dbReference type="GO" id="GO:0005516">
    <property type="term" value="F:calmodulin binding"/>
    <property type="evidence" value="ECO:0007669"/>
    <property type="project" value="UniProtKB-KW"/>
</dbReference>
<evidence type="ECO:0000256" key="13">
    <source>
        <dbReference type="RuleBase" id="RU004273"/>
    </source>
</evidence>
<dbReference type="SUPFAM" id="SSF56300">
    <property type="entry name" value="Metallo-dependent phosphatases"/>
    <property type="match status" value="1"/>
</dbReference>
<feature type="region of interest" description="Disordered" evidence="14">
    <location>
        <begin position="13"/>
        <end position="33"/>
    </location>
</feature>
<comment type="catalytic activity">
    <reaction evidence="11">
        <text>O-phospho-L-seryl-[protein] + H2O = L-seryl-[protein] + phosphate</text>
        <dbReference type="Rhea" id="RHEA:20629"/>
        <dbReference type="Rhea" id="RHEA-COMP:9863"/>
        <dbReference type="Rhea" id="RHEA-COMP:11604"/>
        <dbReference type="ChEBI" id="CHEBI:15377"/>
        <dbReference type="ChEBI" id="CHEBI:29999"/>
        <dbReference type="ChEBI" id="CHEBI:43474"/>
        <dbReference type="ChEBI" id="CHEBI:83421"/>
        <dbReference type="EC" id="3.1.3.16"/>
    </reaction>
</comment>
<keyword evidence="9" id="KW-0904">Protein phosphatase</keyword>
<dbReference type="GO" id="GO:0033192">
    <property type="term" value="F:calmodulin-dependent protein phosphatase activity"/>
    <property type="evidence" value="ECO:0007669"/>
    <property type="project" value="InterPro"/>
</dbReference>
<keyword evidence="6 13" id="KW-0378">Hydrolase</keyword>
<evidence type="ECO:0000256" key="4">
    <source>
        <dbReference type="ARBA" id="ARBA00011112"/>
    </source>
</evidence>
<organism evidence="16 17">
    <name type="scientific">Pyrrhoderma noxium</name>
    <dbReference type="NCBI Taxonomy" id="2282107"/>
    <lineage>
        <taxon>Eukaryota</taxon>
        <taxon>Fungi</taxon>
        <taxon>Dikarya</taxon>
        <taxon>Basidiomycota</taxon>
        <taxon>Agaricomycotina</taxon>
        <taxon>Agaricomycetes</taxon>
        <taxon>Hymenochaetales</taxon>
        <taxon>Hymenochaetaceae</taxon>
        <taxon>Pyrrhoderma</taxon>
    </lineage>
</organism>
<dbReference type="InterPro" id="IPR041751">
    <property type="entry name" value="MPP_PP2B"/>
</dbReference>
<dbReference type="EC" id="3.1.3.16" evidence="13"/>
<evidence type="ECO:0000256" key="10">
    <source>
        <dbReference type="ARBA" id="ARBA00023004"/>
    </source>
</evidence>
<dbReference type="InterPro" id="IPR004843">
    <property type="entry name" value="Calcineurin-like_PHP"/>
</dbReference>
<dbReference type="GO" id="GO:0046872">
    <property type="term" value="F:metal ion binding"/>
    <property type="evidence" value="ECO:0007669"/>
    <property type="project" value="UniProtKB-KW"/>
</dbReference>
<dbReference type="GO" id="GO:0097720">
    <property type="term" value="P:calcineurin-mediated signaling"/>
    <property type="evidence" value="ECO:0007669"/>
    <property type="project" value="InterPro"/>
</dbReference>
<keyword evidence="7" id="KW-0862">Zinc</keyword>
<evidence type="ECO:0000256" key="12">
    <source>
        <dbReference type="ARBA" id="ARBA00048336"/>
    </source>
</evidence>
<dbReference type="Pfam" id="PF00561">
    <property type="entry name" value="Abhydrolase_1"/>
    <property type="match status" value="1"/>
</dbReference>
<evidence type="ECO:0000256" key="3">
    <source>
        <dbReference type="ARBA" id="ARBA00009905"/>
    </source>
</evidence>
<evidence type="ECO:0000256" key="7">
    <source>
        <dbReference type="ARBA" id="ARBA00022833"/>
    </source>
</evidence>
<dbReference type="PROSITE" id="PS00125">
    <property type="entry name" value="SER_THR_PHOSPHATASE"/>
    <property type="match status" value="1"/>
</dbReference>
<evidence type="ECO:0000256" key="11">
    <source>
        <dbReference type="ARBA" id="ARBA00047761"/>
    </source>
</evidence>
<evidence type="ECO:0000256" key="2">
    <source>
        <dbReference type="ARBA" id="ARBA00001965"/>
    </source>
</evidence>
<feature type="compositionally biased region" description="Basic and acidic residues" evidence="14">
    <location>
        <begin position="16"/>
        <end position="33"/>
    </location>
</feature>
<proteinExistence type="inferred from homology"/>
<evidence type="ECO:0000313" key="16">
    <source>
        <dbReference type="EMBL" id="PAV17607.1"/>
    </source>
</evidence>
<comment type="caution">
    <text evidence="16">The sequence shown here is derived from an EMBL/GenBank/DDBJ whole genome shotgun (WGS) entry which is preliminary data.</text>
</comment>
<dbReference type="PANTHER" id="PTHR45673">
    <property type="entry name" value="SERINE/THREONINE-PROTEIN PHOSPHATASE 2B CATALYTIC SUBUNIT 1-RELATED"/>
    <property type="match status" value="1"/>
</dbReference>
<comment type="cofactor">
    <cofactor evidence="2">
        <name>Fe(3+)</name>
        <dbReference type="ChEBI" id="CHEBI:29034"/>
    </cofactor>
</comment>
<dbReference type="Gene3D" id="3.60.21.10">
    <property type="match status" value="1"/>
</dbReference>
<dbReference type="STRING" id="2282107.A0A286UDG8"/>
<dbReference type="AlphaFoldDB" id="A0A286UDG8"/>